<evidence type="ECO:0000259" key="1">
    <source>
        <dbReference type="Pfam" id="PF00669"/>
    </source>
</evidence>
<dbReference type="EMBL" id="UINC01146511">
    <property type="protein sequence ID" value="SVD37282.1"/>
    <property type="molecule type" value="Genomic_DNA"/>
</dbReference>
<protein>
    <recommendedName>
        <fullName evidence="1">Flagellin N-terminal domain-containing protein</fullName>
    </recommendedName>
</protein>
<dbReference type="Pfam" id="PF00669">
    <property type="entry name" value="Flagellin_N"/>
    <property type="match status" value="1"/>
</dbReference>
<dbReference type="SUPFAM" id="SSF64518">
    <property type="entry name" value="Phase 1 flagellin"/>
    <property type="match status" value="1"/>
</dbReference>
<feature type="domain" description="Flagellin N-terminal" evidence="1">
    <location>
        <begin position="10"/>
        <end position="144"/>
    </location>
</feature>
<proteinExistence type="predicted"/>
<feature type="non-terminal residue" evidence="2">
    <location>
        <position position="274"/>
    </location>
</feature>
<name>A0A382USU4_9ZZZZ</name>
<gene>
    <name evidence="2" type="ORF">METZ01_LOCUS390136</name>
</gene>
<dbReference type="Gene3D" id="1.20.1330.10">
    <property type="entry name" value="f41 fragment of flagellin, N-terminal domain"/>
    <property type="match status" value="1"/>
</dbReference>
<organism evidence="2">
    <name type="scientific">marine metagenome</name>
    <dbReference type="NCBI Taxonomy" id="408172"/>
    <lineage>
        <taxon>unclassified sequences</taxon>
        <taxon>metagenomes</taxon>
        <taxon>ecological metagenomes</taxon>
    </lineage>
</organism>
<dbReference type="GO" id="GO:0009288">
    <property type="term" value="C:bacterial-type flagellum"/>
    <property type="evidence" value="ECO:0007669"/>
    <property type="project" value="InterPro"/>
</dbReference>
<dbReference type="InterPro" id="IPR001492">
    <property type="entry name" value="Flagellin"/>
</dbReference>
<dbReference type="InterPro" id="IPR001029">
    <property type="entry name" value="Flagellin_N"/>
</dbReference>
<dbReference type="GO" id="GO:0005198">
    <property type="term" value="F:structural molecule activity"/>
    <property type="evidence" value="ECO:0007669"/>
    <property type="project" value="InterPro"/>
</dbReference>
<dbReference type="PANTHER" id="PTHR42792:SF2">
    <property type="entry name" value="FLAGELLIN"/>
    <property type="match status" value="1"/>
</dbReference>
<dbReference type="AlphaFoldDB" id="A0A382USU4"/>
<dbReference type="PANTHER" id="PTHR42792">
    <property type="entry name" value="FLAGELLIN"/>
    <property type="match status" value="1"/>
</dbReference>
<dbReference type="Gene3D" id="3.30.70.2120">
    <property type="match status" value="1"/>
</dbReference>
<reference evidence="2" key="1">
    <citation type="submission" date="2018-05" db="EMBL/GenBank/DDBJ databases">
        <authorList>
            <person name="Lanie J.A."/>
            <person name="Ng W.-L."/>
            <person name="Kazmierczak K.M."/>
            <person name="Andrzejewski T.M."/>
            <person name="Davidsen T.M."/>
            <person name="Wayne K.J."/>
            <person name="Tettelin H."/>
            <person name="Glass J.I."/>
            <person name="Rusch D."/>
            <person name="Podicherti R."/>
            <person name="Tsui H.-C.T."/>
            <person name="Winkler M.E."/>
        </authorList>
    </citation>
    <scope>NUCLEOTIDE SEQUENCE</scope>
</reference>
<accession>A0A382USU4</accession>
<evidence type="ECO:0000313" key="2">
    <source>
        <dbReference type="EMBL" id="SVD37282.1"/>
    </source>
</evidence>
<sequence>MFGDLTRIGANFHAMEAWSNLKKVNGGIGQIQSRLSTGKRINSAEDDTSGYALSKHLESRVRGLSQALDNVGTAKNVLNIGEGGYQAQMSILQTVKEKLTQASDGSYSDAQRGAIGDQIESLLTEYDDIANDTKFNDNAIFSSATTMTFHVGEGNGDTLAVDFSSSKRNSVGETQGINIDSIVKTVTDSYSVTVAAGGTYDLTVNGNWADGDVVAVSDSAGAAYAATMSNDGATPPTDTGTLTFAAADTYTVAHTYTDSATAATGWDQLTQAEA</sequence>
<dbReference type="PRINTS" id="PR00207">
    <property type="entry name" value="FLAGELLIN"/>
</dbReference>